<gene>
    <name evidence="4" type="primary">tyrS</name>
    <name evidence="4" type="ORF">ERS007688_03924</name>
</gene>
<keyword evidence="4" id="KW-0436">Ligase</keyword>
<dbReference type="SMART" id="SM00363">
    <property type="entry name" value="S4"/>
    <property type="match status" value="1"/>
</dbReference>
<dbReference type="SUPFAM" id="SSF55174">
    <property type="entry name" value="Alpha-L RNA-binding motif"/>
    <property type="match status" value="1"/>
</dbReference>
<dbReference type="GO" id="GO:0004831">
    <property type="term" value="F:tyrosine-tRNA ligase activity"/>
    <property type="evidence" value="ECO:0007669"/>
    <property type="project" value="UniProtKB-EC"/>
</dbReference>
<keyword evidence="1 2" id="KW-0694">RNA-binding</keyword>
<accession>A0A654TT90</accession>
<dbReference type="InterPro" id="IPR002942">
    <property type="entry name" value="S4_RNA-bd"/>
</dbReference>
<evidence type="ECO:0000313" key="5">
    <source>
        <dbReference type="Proteomes" id="UP000046947"/>
    </source>
</evidence>
<dbReference type="PANTHER" id="PTHR11766">
    <property type="entry name" value="TYROSYL-TRNA SYNTHETASE"/>
    <property type="match status" value="1"/>
</dbReference>
<dbReference type="Gene3D" id="3.10.290.10">
    <property type="entry name" value="RNA-binding S4 domain"/>
    <property type="match status" value="1"/>
</dbReference>
<dbReference type="AlphaFoldDB" id="A0A654TT90"/>
<dbReference type="GO" id="GO:0003723">
    <property type="term" value="F:RNA binding"/>
    <property type="evidence" value="ECO:0007669"/>
    <property type="project" value="UniProtKB-KW"/>
</dbReference>
<dbReference type="InterPro" id="IPR024088">
    <property type="entry name" value="Tyr-tRNA-ligase_bac-type"/>
</dbReference>
<dbReference type="InterPro" id="IPR036986">
    <property type="entry name" value="S4_RNA-bd_sf"/>
</dbReference>
<dbReference type="PANTHER" id="PTHR11766:SF0">
    <property type="entry name" value="TYROSINE--TRNA LIGASE, MITOCHONDRIAL"/>
    <property type="match status" value="1"/>
</dbReference>
<evidence type="ECO:0000256" key="1">
    <source>
        <dbReference type="ARBA" id="ARBA00022884"/>
    </source>
</evidence>
<proteinExistence type="predicted"/>
<feature type="domain" description="RNA-binding S4" evidence="3">
    <location>
        <begin position="16"/>
        <end position="77"/>
    </location>
</feature>
<dbReference type="GO" id="GO:0043039">
    <property type="term" value="P:tRNA aminoacylation"/>
    <property type="evidence" value="ECO:0007669"/>
    <property type="project" value="TreeGrafter"/>
</dbReference>
<name>A0A654TT90_MYCTX</name>
<dbReference type="PROSITE" id="PS50889">
    <property type="entry name" value="S4"/>
    <property type="match status" value="1"/>
</dbReference>
<evidence type="ECO:0000259" key="3">
    <source>
        <dbReference type="SMART" id="SM00363"/>
    </source>
</evidence>
<dbReference type="EMBL" id="CFOH01000978">
    <property type="protein sequence ID" value="CFE75793.1"/>
    <property type="molecule type" value="Genomic_DNA"/>
</dbReference>
<evidence type="ECO:0000256" key="2">
    <source>
        <dbReference type="PROSITE-ProRule" id="PRU00182"/>
    </source>
</evidence>
<reference evidence="4 5" key="1">
    <citation type="submission" date="2015-03" db="EMBL/GenBank/DDBJ databases">
        <authorList>
            <consortium name="Pathogen Informatics"/>
        </authorList>
    </citation>
    <scope>NUCLEOTIDE SEQUENCE [LARGE SCALE GENOMIC DNA]</scope>
    <source>
        <strain evidence="4 5">H09601792</strain>
    </source>
</reference>
<dbReference type="GO" id="GO:0005829">
    <property type="term" value="C:cytosol"/>
    <property type="evidence" value="ECO:0007669"/>
    <property type="project" value="TreeGrafter"/>
</dbReference>
<dbReference type="FunFam" id="3.10.290.10:FF:000014">
    <property type="entry name" value="Tyrosine--tRNA ligase"/>
    <property type="match status" value="1"/>
</dbReference>
<dbReference type="CDD" id="cd00165">
    <property type="entry name" value="S4"/>
    <property type="match status" value="1"/>
</dbReference>
<dbReference type="EC" id="6.1.1.1" evidence="4"/>
<sequence length="83" mass="8977">MRETTVAELKPGSPDGIVDLLVASGLSASKGAARRTIHEGGVSVNNIRVDNEEWVPQSSDFLHGRWLVLRRGKRSIAGVERIG</sequence>
<dbReference type="Proteomes" id="UP000046947">
    <property type="component" value="Unassembled WGS sequence"/>
</dbReference>
<dbReference type="InterPro" id="IPR054608">
    <property type="entry name" value="SYY-like_C"/>
</dbReference>
<evidence type="ECO:0000313" key="4">
    <source>
        <dbReference type="EMBL" id="CFE75793.1"/>
    </source>
</evidence>
<protein>
    <submittedName>
        <fullName evidence="4">Tyrosyl-tRNA synthase</fullName>
        <ecNumber evidence="4">6.1.1.1</ecNumber>
    </submittedName>
</protein>
<organism evidence="4 5">
    <name type="scientific">Mycobacterium tuberculosis</name>
    <dbReference type="NCBI Taxonomy" id="1773"/>
    <lineage>
        <taxon>Bacteria</taxon>
        <taxon>Bacillati</taxon>
        <taxon>Actinomycetota</taxon>
        <taxon>Actinomycetes</taxon>
        <taxon>Mycobacteriales</taxon>
        <taxon>Mycobacteriaceae</taxon>
        <taxon>Mycobacterium</taxon>
        <taxon>Mycobacterium tuberculosis complex</taxon>
    </lineage>
</organism>
<dbReference type="Pfam" id="PF22421">
    <property type="entry name" value="SYY_C-terminal"/>
    <property type="match status" value="1"/>
</dbReference>